<evidence type="ECO:0000256" key="4">
    <source>
        <dbReference type="ARBA" id="ARBA00023163"/>
    </source>
</evidence>
<dbReference type="SUPFAM" id="SSF55136">
    <property type="entry name" value="Probable bacterial effector-binding domain"/>
    <property type="match status" value="1"/>
</dbReference>
<dbReference type="SMART" id="SM00871">
    <property type="entry name" value="AraC_E_bind"/>
    <property type="match status" value="1"/>
</dbReference>
<dbReference type="SUPFAM" id="SSF46955">
    <property type="entry name" value="Putative DNA-binding domain"/>
    <property type="match status" value="1"/>
</dbReference>
<keyword evidence="4" id="KW-0804">Transcription</keyword>
<dbReference type="PROSITE" id="PS00552">
    <property type="entry name" value="HTH_MERR_1"/>
    <property type="match status" value="1"/>
</dbReference>
<dbReference type="InterPro" id="IPR000551">
    <property type="entry name" value="MerR-type_HTH_dom"/>
</dbReference>
<dbReference type="AlphaFoldDB" id="A0AA95EWG0"/>
<dbReference type="InterPro" id="IPR047057">
    <property type="entry name" value="MerR_fam"/>
</dbReference>
<evidence type="ECO:0000256" key="3">
    <source>
        <dbReference type="ARBA" id="ARBA00023125"/>
    </source>
</evidence>
<name>A0AA95EWG0_9BACL</name>
<evidence type="ECO:0000256" key="2">
    <source>
        <dbReference type="ARBA" id="ARBA00023015"/>
    </source>
</evidence>
<accession>A0AA95EWG0</accession>
<dbReference type="InterPro" id="IPR009061">
    <property type="entry name" value="DNA-bd_dom_put_sf"/>
</dbReference>
<keyword evidence="7" id="KW-1185">Reference proteome</keyword>
<evidence type="ECO:0000313" key="6">
    <source>
        <dbReference type="EMBL" id="WEK54139.1"/>
    </source>
</evidence>
<evidence type="ECO:0000256" key="1">
    <source>
        <dbReference type="ARBA" id="ARBA00022491"/>
    </source>
</evidence>
<gene>
    <name evidence="6" type="ORF">P0Y55_16510</name>
</gene>
<dbReference type="Proteomes" id="UP001178662">
    <property type="component" value="Chromosome"/>
</dbReference>
<sequence length="287" mass="33489">MRKDQLYSIGQASKICNLSIQTLRFYDKIGLVNPSETDKYSGYRYYSNLDLLHIKIVQGLKSLNFKLEEISRTLKSEKLDRIMEMMETKHAETLQEVRRLEQIATTIEQRMNQMTYLQALGDEFKKLDVLVEMKYIPDRYVAFDRKRYACGMEPSIVRFTELFHKIEANGLIPSGYIMTIYHENIMTFDRQDSDIEVCIPVDRIGTAAAFTRLVEEGEYITALYCGVPNEESCKRIYGKLLEWMNTNGYDERGPAIEQYLVDMTQMSKPEEFIVELQVPIIKKSLTL</sequence>
<dbReference type="PANTHER" id="PTHR30204">
    <property type="entry name" value="REDOX-CYCLING DRUG-SENSING TRANSCRIPTIONAL ACTIVATOR SOXR"/>
    <property type="match status" value="1"/>
</dbReference>
<evidence type="ECO:0000259" key="5">
    <source>
        <dbReference type="PROSITE" id="PS50937"/>
    </source>
</evidence>
<keyword evidence="1" id="KW-0678">Repressor</keyword>
<dbReference type="PROSITE" id="PS50937">
    <property type="entry name" value="HTH_MERR_2"/>
    <property type="match status" value="1"/>
</dbReference>
<dbReference type="EMBL" id="CP119317">
    <property type="protein sequence ID" value="WEK54139.1"/>
    <property type="molecule type" value="Genomic_DNA"/>
</dbReference>
<dbReference type="Gene3D" id="3.20.80.10">
    <property type="entry name" value="Regulatory factor, effector binding domain"/>
    <property type="match status" value="1"/>
</dbReference>
<evidence type="ECO:0000313" key="7">
    <source>
        <dbReference type="Proteomes" id="UP001178662"/>
    </source>
</evidence>
<protein>
    <submittedName>
        <fullName evidence="6">MerR family transcriptional regulator</fullName>
    </submittedName>
</protein>
<dbReference type="GO" id="GO:0003677">
    <property type="term" value="F:DNA binding"/>
    <property type="evidence" value="ECO:0007669"/>
    <property type="project" value="UniProtKB-KW"/>
</dbReference>
<dbReference type="Pfam" id="PF13411">
    <property type="entry name" value="MerR_1"/>
    <property type="match status" value="1"/>
</dbReference>
<dbReference type="InterPro" id="IPR011256">
    <property type="entry name" value="Reg_factor_effector_dom_sf"/>
</dbReference>
<proteinExistence type="predicted"/>
<dbReference type="SMART" id="SM00422">
    <property type="entry name" value="HTH_MERR"/>
    <property type="match status" value="1"/>
</dbReference>
<keyword evidence="3" id="KW-0238">DNA-binding</keyword>
<organism evidence="6 7">
    <name type="scientific">Candidatus Cohnella colombiensis</name>
    <dbReference type="NCBI Taxonomy" id="3121368"/>
    <lineage>
        <taxon>Bacteria</taxon>
        <taxon>Bacillati</taxon>
        <taxon>Bacillota</taxon>
        <taxon>Bacilli</taxon>
        <taxon>Bacillales</taxon>
        <taxon>Paenibacillaceae</taxon>
        <taxon>Cohnella</taxon>
    </lineage>
</organism>
<dbReference type="PANTHER" id="PTHR30204:SF69">
    <property type="entry name" value="MERR-FAMILY TRANSCRIPTIONAL REGULATOR"/>
    <property type="match status" value="1"/>
</dbReference>
<dbReference type="InterPro" id="IPR010499">
    <property type="entry name" value="AraC_E-bd"/>
</dbReference>
<dbReference type="Gene3D" id="1.10.1660.10">
    <property type="match status" value="1"/>
</dbReference>
<keyword evidence="2" id="KW-0805">Transcription regulation</keyword>
<reference evidence="6" key="1">
    <citation type="submission" date="2023-03" db="EMBL/GenBank/DDBJ databases">
        <title>Andean soil-derived lignocellulolytic bacterial consortium as a source of novel taxa and putative plastic-active enzymes.</title>
        <authorList>
            <person name="Diaz-Garcia L."/>
            <person name="Chuvochina M."/>
            <person name="Feuerriegel G."/>
            <person name="Bunk B."/>
            <person name="Sproer C."/>
            <person name="Streit W.R."/>
            <person name="Rodriguez L.M."/>
            <person name="Overmann J."/>
            <person name="Jimenez D.J."/>
        </authorList>
    </citation>
    <scope>NUCLEOTIDE SEQUENCE</scope>
    <source>
        <strain evidence="6">MAG 2441</strain>
    </source>
</reference>
<dbReference type="InterPro" id="IPR029442">
    <property type="entry name" value="GyrI-like"/>
</dbReference>
<dbReference type="Pfam" id="PF06445">
    <property type="entry name" value="GyrI-like"/>
    <property type="match status" value="1"/>
</dbReference>
<feature type="domain" description="HTH merR-type" evidence="5">
    <location>
        <begin position="6"/>
        <end position="76"/>
    </location>
</feature>
<dbReference type="GO" id="GO:0003700">
    <property type="term" value="F:DNA-binding transcription factor activity"/>
    <property type="evidence" value="ECO:0007669"/>
    <property type="project" value="InterPro"/>
</dbReference>